<evidence type="ECO:0000313" key="1">
    <source>
        <dbReference type="EMBL" id="CAP80299.1"/>
    </source>
</evidence>
<evidence type="ECO:0000313" key="2">
    <source>
        <dbReference type="Proteomes" id="UP000000724"/>
    </source>
</evidence>
<protein>
    <submittedName>
        <fullName evidence="1">Uncharacterized protein</fullName>
    </submittedName>
</protein>
<keyword evidence="2" id="KW-1185">Reference proteome</keyword>
<dbReference type="HOGENOM" id="CLU_2171866_0_0_1"/>
<dbReference type="VEuPathDB" id="FungiDB:PCH_Pc12g06720"/>
<dbReference type="Proteomes" id="UP000000724">
    <property type="component" value="Contig Pc00c12"/>
</dbReference>
<proteinExistence type="predicted"/>
<dbReference type="AlphaFoldDB" id="B6H0N2"/>
<dbReference type="EMBL" id="AM920427">
    <property type="protein sequence ID" value="CAP80299.1"/>
    <property type="molecule type" value="Genomic_DNA"/>
</dbReference>
<reference evidence="1 2" key="1">
    <citation type="journal article" date="2008" name="Nat. Biotechnol.">
        <title>Genome sequencing and analysis of the filamentous fungus Penicillium chrysogenum.</title>
        <authorList>
            <person name="van den Berg M.A."/>
            <person name="Albang R."/>
            <person name="Albermann K."/>
            <person name="Badger J.H."/>
            <person name="Daran J.-M."/>
            <person name="Driessen A.J.M."/>
            <person name="Garcia-Estrada C."/>
            <person name="Fedorova N.D."/>
            <person name="Harris D.M."/>
            <person name="Heijne W.H.M."/>
            <person name="Joardar V.S."/>
            <person name="Kiel J.A.K.W."/>
            <person name="Kovalchuk A."/>
            <person name="Martin J.F."/>
            <person name="Nierman W.C."/>
            <person name="Nijland J.G."/>
            <person name="Pronk J.T."/>
            <person name="Roubos J.A."/>
            <person name="van der Klei I.J."/>
            <person name="van Peij N.N.M.E."/>
            <person name="Veenhuis M."/>
            <person name="von Doehren H."/>
            <person name="Wagner C."/>
            <person name="Wortman J.R."/>
            <person name="Bovenberg R.A.L."/>
        </authorList>
    </citation>
    <scope>NUCLEOTIDE SEQUENCE [LARGE SCALE GENOMIC DNA]</scope>
    <source>
        <strain evidence="2">ATCC 28089 / DSM 1075 / NRRL 1951 / Wisconsin 54-1255</strain>
    </source>
</reference>
<organism evidence="1 2">
    <name type="scientific">Penicillium rubens (strain ATCC 28089 / DSM 1075 / NRRL 1951 / Wisconsin 54-1255)</name>
    <name type="common">Penicillium chrysogenum</name>
    <dbReference type="NCBI Taxonomy" id="500485"/>
    <lineage>
        <taxon>Eukaryota</taxon>
        <taxon>Fungi</taxon>
        <taxon>Dikarya</taxon>
        <taxon>Ascomycota</taxon>
        <taxon>Pezizomycotina</taxon>
        <taxon>Eurotiomycetes</taxon>
        <taxon>Eurotiomycetidae</taxon>
        <taxon>Eurotiales</taxon>
        <taxon>Aspergillaceae</taxon>
        <taxon>Penicillium</taxon>
        <taxon>Penicillium chrysogenum species complex</taxon>
    </lineage>
</organism>
<accession>B6H0N2</accession>
<gene>
    <name evidence="1" type="ORF">Pc12g06720</name>
    <name evidence="1" type="ORF">PCH_Pc12g06720</name>
</gene>
<name>B6H0N2_PENRW</name>
<sequence length="110" mass="12274">MLRAEEKKRCFRGGTVEIEREVEGGVVHESSSCLRYSEVLPGVDKVAEVPQGPWVGDATLDKAYNKSIDYRSNIKLILPNIKVVDLVISISIEIGKLEGPWRMHKGLDIP</sequence>